<proteinExistence type="predicted"/>
<feature type="compositionally biased region" description="Basic and acidic residues" evidence="1">
    <location>
        <begin position="8"/>
        <end position="25"/>
    </location>
</feature>
<protein>
    <submittedName>
        <fullName evidence="2">Uncharacterized protein</fullName>
    </submittedName>
</protein>
<feature type="region of interest" description="Disordered" evidence="1">
    <location>
        <begin position="1"/>
        <end position="25"/>
    </location>
</feature>
<dbReference type="EMBL" id="MU825874">
    <property type="protein sequence ID" value="KAJ7387301.1"/>
    <property type="molecule type" value="Genomic_DNA"/>
</dbReference>
<organism evidence="2 3">
    <name type="scientific">Desmophyllum pertusum</name>
    <dbReference type="NCBI Taxonomy" id="174260"/>
    <lineage>
        <taxon>Eukaryota</taxon>
        <taxon>Metazoa</taxon>
        <taxon>Cnidaria</taxon>
        <taxon>Anthozoa</taxon>
        <taxon>Hexacorallia</taxon>
        <taxon>Scleractinia</taxon>
        <taxon>Caryophylliina</taxon>
        <taxon>Caryophylliidae</taxon>
        <taxon>Desmophyllum</taxon>
    </lineage>
</organism>
<comment type="caution">
    <text evidence="2">The sequence shown here is derived from an EMBL/GenBank/DDBJ whole genome shotgun (WGS) entry which is preliminary data.</text>
</comment>
<sequence>MANTESVDQDREDKKRRSMDHIERNHMFHGKQGKSVFMSNNRCDVWALIQETLTNPDTTSLHRSKKERLVYKKNFATPVGVDGLTGTWCYFVTIIYDTRDNFIITAFPSV</sequence>
<dbReference type="AlphaFoldDB" id="A0A9W9ZSZ9"/>
<name>A0A9W9ZSZ9_9CNID</name>
<keyword evidence="3" id="KW-1185">Reference proteome</keyword>
<gene>
    <name evidence="2" type="ORF">OS493_004282</name>
</gene>
<evidence type="ECO:0000313" key="2">
    <source>
        <dbReference type="EMBL" id="KAJ7387301.1"/>
    </source>
</evidence>
<reference evidence="2" key="1">
    <citation type="submission" date="2023-01" db="EMBL/GenBank/DDBJ databases">
        <title>Genome assembly of the deep-sea coral Lophelia pertusa.</title>
        <authorList>
            <person name="Herrera S."/>
            <person name="Cordes E."/>
        </authorList>
    </citation>
    <scope>NUCLEOTIDE SEQUENCE</scope>
    <source>
        <strain evidence="2">USNM1676648</strain>
        <tissue evidence="2">Polyp</tissue>
    </source>
</reference>
<accession>A0A9W9ZSZ9</accession>
<evidence type="ECO:0000256" key="1">
    <source>
        <dbReference type="SAM" id="MobiDB-lite"/>
    </source>
</evidence>
<evidence type="ECO:0000313" key="3">
    <source>
        <dbReference type="Proteomes" id="UP001163046"/>
    </source>
</evidence>
<dbReference type="Proteomes" id="UP001163046">
    <property type="component" value="Unassembled WGS sequence"/>
</dbReference>